<keyword evidence="6" id="KW-0820">tRNA-binding</keyword>
<dbReference type="PANTHER" id="PTHR11205">
    <property type="entry name" value="RIBOSOMAL PROTEIN S7"/>
    <property type="match status" value="1"/>
</dbReference>
<dbReference type="PIRSF" id="PIRSF002122">
    <property type="entry name" value="RPS7p_RPS7a_RPS5e_RPS7o"/>
    <property type="match status" value="1"/>
</dbReference>
<dbReference type="CDD" id="cd14869">
    <property type="entry name" value="uS7_Bacteria"/>
    <property type="match status" value="1"/>
</dbReference>
<accession>A0A235BU29</accession>
<evidence type="ECO:0000256" key="2">
    <source>
        <dbReference type="ARBA" id="ARBA00022730"/>
    </source>
</evidence>
<dbReference type="AlphaFoldDB" id="A0A235BU29"/>
<evidence type="ECO:0000313" key="10">
    <source>
        <dbReference type="Proteomes" id="UP000215559"/>
    </source>
</evidence>
<dbReference type="InterPro" id="IPR005717">
    <property type="entry name" value="Ribosomal_uS7_bac/org-type"/>
</dbReference>
<dbReference type="GO" id="GO:0006412">
    <property type="term" value="P:translation"/>
    <property type="evidence" value="ECO:0007669"/>
    <property type="project" value="UniProtKB-UniRule"/>
</dbReference>
<dbReference type="HAMAP" id="MF_00480_B">
    <property type="entry name" value="Ribosomal_uS7_B"/>
    <property type="match status" value="1"/>
</dbReference>
<organism evidence="9 10">
    <name type="scientific">candidate division WOR-3 bacterium JGI_Cruoil_03_51_56</name>
    <dbReference type="NCBI Taxonomy" id="1973747"/>
    <lineage>
        <taxon>Bacteria</taxon>
        <taxon>Bacteria division WOR-3</taxon>
    </lineage>
</organism>
<dbReference type="InterPro" id="IPR023798">
    <property type="entry name" value="Ribosomal_uS7_dom"/>
</dbReference>
<evidence type="ECO:0000256" key="5">
    <source>
        <dbReference type="ARBA" id="ARBA00023274"/>
    </source>
</evidence>
<dbReference type="InterPro" id="IPR000235">
    <property type="entry name" value="Ribosomal_uS7"/>
</dbReference>
<dbReference type="NCBIfam" id="TIGR01029">
    <property type="entry name" value="rpsG_bact"/>
    <property type="match status" value="1"/>
</dbReference>
<comment type="function">
    <text evidence="6">One of the primary rRNA binding proteins, it binds directly to 16S rRNA where it nucleates assembly of the head domain of the 30S subunit. Is located at the subunit interface close to the decoding center, probably blocks exit of the E-site tRNA.</text>
</comment>
<comment type="subunit">
    <text evidence="6">Part of the 30S ribosomal subunit. Contacts proteins S9 and S11.</text>
</comment>
<dbReference type="GO" id="GO:0000049">
    <property type="term" value="F:tRNA binding"/>
    <property type="evidence" value="ECO:0007669"/>
    <property type="project" value="UniProtKB-UniRule"/>
</dbReference>
<evidence type="ECO:0000259" key="7">
    <source>
        <dbReference type="Pfam" id="PF00177"/>
    </source>
</evidence>
<dbReference type="GO" id="GO:0015935">
    <property type="term" value="C:small ribosomal subunit"/>
    <property type="evidence" value="ECO:0007669"/>
    <property type="project" value="InterPro"/>
</dbReference>
<evidence type="ECO:0000256" key="1">
    <source>
        <dbReference type="ARBA" id="ARBA00007151"/>
    </source>
</evidence>
<name>A0A235BU29_UNCW3</name>
<dbReference type="EMBL" id="NOZP01000115">
    <property type="protein sequence ID" value="OYD15257.1"/>
    <property type="molecule type" value="Genomic_DNA"/>
</dbReference>
<dbReference type="Proteomes" id="UP000215559">
    <property type="component" value="Unassembled WGS sequence"/>
</dbReference>
<comment type="similarity">
    <text evidence="1 6">Belongs to the universal ribosomal protein uS7 family.</text>
</comment>
<evidence type="ECO:0000256" key="3">
    <source>
        <dbReference type="ARBA" id="ARBA00022884"/>
    </source>
</evidence>
<reference evidence="9 10" key="1">
    <citation type="submission" date="2017-07" db="EMBL/GenBank/DDBJ databases">
        <title>Recovery of genomes from metagenomes via a dereplication, aggregation, and scoring strategy.</title>
        <authorList>
            <person name="Sieber C.M."/>
            <person name="Probst A.J."/>
            <person name="Sharrar A."/>
            <person name="Thomas B.C."/>
            <person name="Hess M."/>
            <person name="Tringe S.G."/>
            <person name="Banfield J.F."/>
        </authorList>
    </citation>
    <scope>NUCLEOTIDE SEQUENCE [LARGE SCALE GENOMIC DNA]</scope>
    <source>
        <strain evidence="9">JGI_Cruoil_03_51_56</strain>
    </source>
</reference>
<dbReference type="GO" id="GO:0003735">
    <property type="term" value="F:structural constituent of ribosome"/>
    <property type="evidence" value="ECO:0007669"/>
    <property type="project" value="InterPro"/>
</dbReference>
<evidence type="ECO:0000313" key="9">
    <source>
        <dbReference type="EMBL" id="OYD15257.1"/>
    </source>
</evidence>
<evidence type="ECO:0000256" key="6">
    <source>
        <dbReference type="HAMAP-Rule" id="MF_00480"/>
    </source>
</evidence>
<dbReference type="GO" id="GO:0019843">
    <property type="term" value="F:rRNA binding"/>
    <property type="evidence" value="ECO:0007669"/>
    <property type="project" value="UniProtKB-UniRule"/>
</dbReference>
<keyword evidence="5 6" id="KW-0687">Ribonucleoprotein</keyword>
<keyword evidence="3 6" id="KW-0694">RNA-binding</keyword>
<evidence type="ECO:0000256" key="4">
    <source>
        <dbReference type="ARBA" id="ARBA00022980"/>
    </source>
</evidence>
<feature type="domain" description="Small ribosomal subunit protein uS7" evidence="7">
    <location>
        <begin position="2"/>
        <end position="149"/>
    </location>
</feature>
<keyword evidence="4 6" id="KW-0689">Ribosomal protein</keyword>
<proteinExistence type="inferred from homology"/>
<dbReference type="Pfam" id="PF00177">
    <property type="entry name" value="Ribosomal_S7"/>
    <property type="match status" value="1"/>
</dbReference>
<sequence>MSRRRRATPRTQAPDPRYRSVFVAKFVNNLMWAGKKTIAQKIFYGAMDLIEKRTKEDGYAVFQKAMNNVKPVLEVRPRRVGGATYQIPMEVRPRRREALASKWVINAARARNEYTMTERLATELIDASRNQGAAVKKKEDTHKMAEANRAFAHYRW</sequence>
<evidence type="ECO:0000313" key="8">
    <source>
        <dbReference type="EMBL" id="OYD14673.1"/>
    </source>
</evidence>
<dbReference type="EMBL" id="NOZP01000144">
    <property type="protein sequence ID" value="OYD14673.1"/>
    <property type="molecule type" value="Genomic_DNA"/>
</dbReference>
<dbReference type="Gene3D" id="1.10.455.10">
    <property type="entry name" value="Ribosomal protein S7 domain"/>
    <property type="match status" value="1"/>
</dbReference>
<dbReference type="FunFam" id="1.10.455.10:FF:000001">
    <property type="entry name" value="30S ribosomal protein S7"/>
    <property type="match status" value="1"/>
</dbReference>
<dbReference type="InterPro" id="IPR036823">
    <property type="entry name" value="Ribosomal_uS7_dom_sf"/>
</dbReference>
<protein>
    <recommendedName>
        <fullName evidence="6">Small ribosomal subunit protein uS7</fullName>
    </recommendedName>
</protein>
<dbReference type="SUPFAM" id="SSF47973">
    <property type="entry name" value="Ribosomal protein S7"/>
    <property type="match status" value="1"/>
</dbReference>
<keyword evidence="2 6" id="KW-0699">rRNA-binding</keyword>
<gene>
    <name evidence="6" type="primary">rpsG</name>
    <name evidence="9" type="ORF">CH330_06260</name>
    <name evidence="8" type="ORF">CH330_08005</name>
</gene>
<comment type="caution">
    <text evidence="9">The sequence shown here is derived from an EMBL/GenBank/DDBJ whole genome shotgun (WGS) entry which is preliminary data.</text>
</comment>